<evidence type="ECO:0000313" key="6">
    <source>
        <dbReference type="EMBL" id="OEO30164.1"/>
    </source>
</evidence>
<keyword evidence="7" id="KW-1185">Reference proteome</keyword>
<dbReference type="PANTHER" id="PTHR36307">
    <property type="entry name" value="FLAGELLA BASAL BODY P-RING FORMATION PROTEIN FLGA"/>
    <property type="match status" value="1"/>
</dbReference>
<keyword evidence="6" id="KW-0969">Cilium</keyword>
<dbReference type="InterPro" id="IPR013974">
    <property type="entry name" value="SAF"/>
</dbReference>
<evidence type="ECO:0000313" key="7">
    <source>
        <dbReference type="Proteomes" id="UP000095463"/>
    </source>
</evidence>
<sequence length="315" mass="32761">MHKFILPALLLAFATSTALAAPVLKADVSVNHPVITVGDMFSDAGLLAERALFRAPEPGTTGIVSLDAVRAAARKAGLTDYSQEGLLSVRVERRATVVDTTVLSGLISADLAVRGLLPQGGELHTRFDNPSLSYNAEAVETPVTLLALRYQPGAASFAARFQVAGMDLPVDVSGSIDLLVEVPHLAASLKAGAVLSPADIEMKRVSLAFADQSGVENLNDLVGKQLRRNSRAGVMLKAADVTEPLAVRRNTEVTVLLRTGPMTLTVVGQSLGDAATGQPVQVMNSVSRKILNGVATANGAVEITTAAAKLQVAGL</sequence>
<organism evidence="6 7">
    <name type="scientific">Devosia insulae DS-56</name>
    <dbReference type="NCBI Taxonomy" id="1116389"/>
    <lineage>
        <taxon>Bacteria</taxon>
        <taxon>Pseudomonadati</taxon>
        <taxon>Pseudomonadota</taxon>
        <taxon>Alphaproteobacteria</taxon>
        <taxon>Hyphomicrobiales</taxon>
        <taxon>Devosiaceae</taxon>
        <taxon>Devosia</taxon>
    </lineage>
</organism>
<dbReference type="InterPro" id="IPR039246">
    <property type="entry name" value="Flagellar_FlgA"/>
</dbReference>
<dbReference type="Gene3D" id="2.30.30.760">
    <property type="match status" value="1"/>
</dbReference>
<dbReference type="RefSeq" id="WP_069910609.1">
    <property type="nucleotide sequence ID" value="NZ_LAJE02000226.1"/>
</dbReference>
<dbReference type="NCBIfam" id="TIGR03170">
    <property type="entry name" value="flgA_cterm"/>
    <property type="match status" value="1"/>
</dbReference>
<evidence type="ECO:0000256" key="4">
    <source>
        <dbReference type="SAM" id="SignalP"/>
    </source>
</evidence>
<keyword evidence="2 4" id="KW-0732">Signal</keyword>
<dbReference type="Pfam" id="PF13144">
    <property type="entry name" value="ChapFlgA"/>
    <property type="match status" value="1"/>
</dbReference>
<evidence type="ECO:0000256" key="2">
    <source>
        <dbReference type="ARBA" id="ARBA00022729"/>
    </source>
</evidence>
<feature type="chain" id="PRO_5009190343" evidence="4">
    <location>
        <begin position="21"/>
        <end position="315"/>
    </location>
</feature>
<feature type="domain" description="SAF" evidence="5">
    <location>
        <begin position="180"/>
        <end position="242"/>
    </location>
</feature>
<dbReference type="AlphaFoldDB" id="A0A1E5XNT3"/>
<feature type="signal peptide" evidence="4">
    <location>
        <begin position="1"/>
        <end position="20"/>
    </location>
</feature>
<dbReference type="CDD" id="cd11614">
    <property type="entry name" value="SAF_CpaB_FlgA_like"/>
    <property type="match status" value="1"/>
</dbReference>
<evidence type="ECO:0000256" key="3">
    <source>
        <dbReference type="ARBA" id="ARBA00022764"/>
    </source>
</evidence>
<keyword evidence="6" id="KW-0966">Cell projection</keyword>
<protein>
    <submittedName>
        <fullName evidence="6">Flagella basal body P-ring formation protein FlgA</fullName>
    </submittedName>
</protein>
<evidence type="ECO:0000256" key="1">
    <source>
        <dbReference type="ARBA" id="ARBA00004418"/>
    </source>
</evidence>
<dbReference type="OrthoDB" id="5323072at2"/>
<dbReference type="SMART" id="SM00858">
    <property type="entry name" value="SAF"/>
    <property type="match status" value="1"/>
</dbReference>
<proteinExistence type="predicted"/>
<reference evidence="6 7" key="1">
    <citation type="journal article" date="2015" name="Genome Announc.">
        <title>Genome Assemblies of Three Soil-Associated Devosia species: D. insulae, D. limi, and D. soli.</title>
        <authorList>
            <person name="Hassan Y.I."/>
            <person name="Lepp D."/>
            <person name="Zhou T."/>
        </authorList>
    </citation>
    <scope>NUCLEOTIDE SEQUENCE [LARGE SCALE GENOMIC DNA]</scope>
    <source>
        <strain evidence="6 7">DS-56</strain>
    </source>
</reference>
<dbReference type="Proteomes" id="UP000095463">
    <property type="component" value="Unassembled WGS sequence"/>
</dbReference>
<evidence type="ECO:0000259" key="5">
    <source>
        <dbReference type="SMART" id="SM00858"/>
    </source>
</evidence>
<dbReference type="GO" id="GO:0042597">
    <property type="term" value="C:periplasmic space"/>
    <property type="evidence" value="ECO:0007669"/>
    <property type="project" value="UniProtKB-SubCell"/>
</dbReference>
<dbReference type="Gene3D" id="3.90.1210.10">
    <property type="entry name" value="Antifreeze-like/N-acetylneuraminic acid synthase C-terminal domain"/>
    <property type="match status" value="1"/>
</dbReference>
<name>A0A1E5XNT3_9HYPH</name>
<keyword evidence="6" id="KW-0282">Flagellum</keyword>
<accession>A0A1E5XNT3</accession>
<keyword evidence="3" id="KW-0574">Periplasm</keyword>
<dbReference type="GO" id="GO:0044780">
    <property type="term" value="P:bacterial-type flagellum assembly"/>
    <property type="evidence" value="ECO:0007669"/>
    <property type="project" value="InterPro"/>
</dbReference>
<dbReference type="EMBL" id="LAJE02000226">
    <property type="protein sequence ID" value="OEO30164.1"/>
    <property type="molecule type" value="Genomic_DNA"/>
</dbReference>
<dbReference type="InterPro" id="IPR017585">
    <property type="entry name" value="SAF_FlgA"/>
</dbReference>
<comment type="subcellular location">
    <subcellularLocation>
        <location evidence="1">Periplasm</location>
    </subcellularLocation>
</comment>
<comment type="caution">
    <text evidence="6">The sequence shown here is derived from an EMBL/GenBank/DDBJ whole genome shotgun (WGS) entry which is preliminary data.</text>
</comment>
<dbReference type="PANTHER" id="PTHR36307:SF1">
    <property type="entry name" value="FLAGELLA BASAL BODY P-RING FORMATION PROTEIN FLGA"/>
    <property type="match status" value="1"/>
</dbReference>
<gene>
    <name evidence="6" type="ORF">VW23_022655</name>
</gene>